<dbReference type="PRINTS" id="PR01837">
    <property type="entry name" value="MGTCSAPBPROT"/>
</dbReference>
<dbReference type="PROSITE" id="PS51671">
    <property type="entry name" value="ACT"/>
    <property type="match status" value="1"/>
</dbReference>
<feature type="transmembrane region" description="Helical" evidence="7">
    <location>
        <begin position="72"/>
        <end position="90"/>
    </location>
</feature>
<dbReference type="InterPro" id="IPR049177">
    <property type="entry name" value="MgtC_SapB_SrpB_YhiD_N"/>
</dbReference>
<dbReference type="Proteomes" id="UP001220509">
    <property type="component" value="Chromosome"/>
</dbReference>
<keyword evidence="3" id="KW-1003">Cell membrane</keyword>
<dbReference type="PANTHER" id="PTHR33778">
    <property type="entry name" value="PROTEIN MGTC"/>
    <property type="match status" value="1"/>
</dbReference>
<evidence type="ECO:0000259" key="8">
    <source>
        <dbReference type="PROSITE" id="PS51671"/>
    </source>
</evidence>
<accession>A0AAX3LY01</accession>
<keyword evidence="4 7" id="KW-0812">Transmembrane</keyword>
<gene>
    <name evidence="9" type="ORF">PQ456_16475</name>
</gene>
<dbReference type="AlphaFoldDB" id="A0AAX3LY01"/>
<dbReference type="InterPro" id="IPR002912">
    <property type="entry name" value="ACT_dom"/>
</dbReference>
<organism evidence="9 10">
    <name type="scientific">Paenibacillus kyungheensis</name>
    <dbReference type="NCBI Taxonomy" id="1452732"/>
    <lineage>
        <taxon>Bacteria</taxon>
        <taxon>Bacillati</taxon>
        <taxon>Bacillota</taxon>
        <taxon>Bacilli</taxon>
        <taxon>Bacillales</taxon>
        <taxon>Paenibacillaceae</taxon>
        <taxon>Paenibacillus</taxon>
    </lineage>
</organism>
<dbReference type="InterPro" id="IPR003416">
    <property type="entry name" value="MgtC/SapB/SrpB/YhiD_fam"/>
</dbReference>
<comment type="subcellular location">
    <subcellularLocation>
        <location evidence="1">Cell membrane</location>
        <topology evidence="1">Multi-pass membrane protein</topology>
    </subcellularLocation>
</comment>
<evidence type="ECO:0000256" key="4">
    <source>
        <dbReference type="ARBA" id="ARBA00022692"/>
    </source>
</evidence>
<reference evidence="9 10" key="1">
    <citation type="submission" date="2023-02" db="EMBL/GenBank/DDBJ databases">
        <title>Genome sequence of Paenibacillus kyungheensis KACC 18744.</title>
        <authorList>
            <person name="Kim S."/>
            <person name="Heo J."/>
            <person name="Kwon S.-W."/>
        </authorList>
    </citation>
    <scope>NUCLEOTIDE SEQUENCE [LARGE SCALE GENOMIC DNA]</scope>
    <source>
        <strain evidence="9 10">KACC 18744</strain>
    </source>
</reference>
<feature type="transmembrane region" description="Helical" evidence="7">
    <location>
        <begin position="33"/>
        <end position="52"/>
    </location>
</feature>
<evidence type="ECO:0000256" key="2">
    <source>
        <dbReference type="ARBA" id="ARBA00009298"/>
    </source>
</evidence>
<dbReference type="Pfam" id="PF02308">
    <property type="entry name" value="MgtC"/>
    <property type="match status" value="1"/>
</dbReference>
<feature type="transmembrane region" description="Helical" evidence="7">
    <location>
        <begin position="102"/>
        <end position="132"/>
    </location>
</feature>
<proteinExistence type="inferred from homology"/>
<keyword evidence="10" id="KW-1185">Reference proteome</keyword>
<dbReference type="KEGG" id="pka:PQ456_16475"/>
<evidence type="ECO:0000313" key="9">
    <source>
        <dbReference type="EMBL" id="WCT54784.1"/>
    </source>
</evidence>
<evidence type="ECO:0000256" key="5">
    <source>
        <dbReference type="ARBA" id="ARBA00022989"/>
    </source>
</evidence>
<comment type="similarity">
    <text evidence="2">Belongs to the MgtC/SapB family.</text>
</comment>
<evidence type="ECO:0000256" key="6">
    <source>
        <dbReference type="ARBA" id="ARBA00023136"/>
    </source>
</evidence>
<dbReference type="EMBL" id="CP117416">
    <property type="protein sequence ID" value="WCT54784.1"/>
    <property type="molecule type" value="Genomic_DNA"/>
</dbReference>
<evidence type="ECO:0000256" key="3">
    <source>
        <dbReference type="ARBA" id="ARBA00022475"/>
    </source>
</evidence>
<feature type="domain" description="ACT" evidence="8">
    <location>
        <begin position="151"/>
        <end position="233"/>
    </location>
</feature>
<sequence length="233" mass="25314">MIWITLEHILRVLIAGLGGAIIGYERSSRQKEAGIRTHFIVAVGSSLMMIISKYGFTDMGNWNNVSLDPSRVASQIVSGVGFLGAGTIFMNKQKVKGLTTAAGIWATAGVGMAIGAGMYTVGIGVTLLIVAVQFAMHRHRKPFAATRMPHRLTVRIINHEGAISSILDVLDQHQIRVVSLHSEVEPSVHHHDVSDTSYLLLQSSVQLDSTIQSKDIVPILQSIPDVQMVKIDE</sequence>
<dbReference type="RefSeq" id="WP_273613270.1">
    <property type="nucleotide sequence ID" value="NZ_CP117416.1"/>
</dbReference>
<evidence type="ECO:0000256" key="7">
    <source>
        <dbReference type="SAM" id="Phobius"/>
    </source>
</evidence>
<evidence type="ECO:0000256" key="1">
    <source>
        <dbReference type="ARBA" id="ARBA00004651"/>
    </source>
</evidence>
<keyword evidence="5 7" id="KW-1133">Transmembrane helix</keyword>
<protein>
    <submittedName>
        <fullName evidence="9">MgtC/SapB family protein</fullName>
    </submittedName>
</protein>
<evidence type="ECO:0000313" key="10">
    <source>
        <dbReference type="Proteomes" id="UP001220509"/>
    </source>
</evidence>
<keyword evidence="6 7" id="KW-0472">Membrane</keyword>
<feature type="transmembrane region" description="Helical" evidence="7">
    <location>
        <begin position="6"/>
        <end position="24"/>
    </location>
</feature>
<dbReference type="PANTHER" id="PTHR33778:SF1">
    <property type="entry name" value="MAGNESIUM TRANSPORTER YHID-RELATED"/>
    <property type="match status" value="1"/>
</dbReference>
<dbReference type="GO" id="GO:0005886">
    <property type="term" value="C:plasma membrane"/>
    <property type="evidence" value="ECO:0007669"/>
    <property type="project" value="UniProtKB-SubCell"/>
</dbReference>
<name>A0AAX3LY01_9BACL</name>